<dbReference type="STRING" id="112413.SAMN05421854_103236"/>
<dbReference type="Proteomes" id="UP000470404">
    <property type="component" value="Unassembled WGS sequence"/>
</dbReference>
<evidence type="ECO:0000259" key="1">
    <source>
        <dbReference type="PROSITE" id="PS50043"/>
    </source>
</evidence>
<keyword evidence="5" id="KW-1185">Reference proteome</keyword>
<reference evidence="2 5" key="2">
    <citation type="submission" date="2020-01" db="EMBL/GenBank/DDBJ databases">
        <title>Insect and environment-associated Actinomycetes.</title>
        <authorList>
            <person name="Currrie C."/>
            <person name="Chevrette M."/>
            <person name="Carlson C."/>
            <person name="Stubbendieck R."/>
            <person name="Wendt-Pienkowski E."/>
        </authorList>
    </citation>
    <scope>NUCLEOTIDE SEQUENCE [LARGE SCALE GENOMIC DNA]</scope>
    <source>
        <strain evidence="2 5">SID8386</strain>
    </source>
</reference>
<dbReference type="InterPro" id="IPR036390">
    <property type="entry name" value="WH_DNA-bd_sf"/>
</dbReference>
<proteinExistence type="predicted"/>
<dbReference type="EMBL" id="FOWC01000003">
    <property type="protein sequence ID" value="SFO85469.1"/>
    <property type="molecule type" value="Genomic_DNA"/>
</dbReference>
<dbReference type="RefSeq" id="WP_067590563.1">
    <property type="nucleotide sequence ID" value="NZ_FOWC01000003.1"/>
</dbReference>
<dbReference type="SMART" id="SM00421">
    <property type="entry name" value="HTH_LUXR"/>
    <property type="match status" value="1"/>
</dbReference>
<dbReference type="InterPro" id="IPR002831">
    <property type="entry name" value="Tscrpt_reg_TrmB_N"/>
</dbReference>
<dbReference type="Pfam" id="PF01978">
    <property type="entry name" value="TrmB"/>
    <property type="match status" value="1"/>
</dbReference>
<protein>
    <submittedName>
        <fullName evidence="3">Regulatory protein, luxR family</fullName>
    </submittedName>
</protein>
<dbReference type="Gene3D" id="1.10.10.10">
    <property type="entry name" value="Winged helix-like DNA-binding domain superfamily/Winged helix DNA-binding domain"/>
    <property type="match status" value="2"/>
</dbReference>
<dbReference type="Pfam" id="PF00196">
    <property type="entry name" value="GerE"/>
    <property type="match status" value="1"/>
</dbReference>
<dbReference type="InterPro" id="IPR000792">
    <property type="entry name" value="Tscrpt_reg_LuxR_C"/>
</dbReference>
<evidence type="ECO:0000313" key="4">
    <source>
        <dbReference type="Proteomes" id="UP000199137"/>
    </source>
</evidence>
<reference evidence="3 4" key="1">
    <citation type="submission" date="2016-10" db="EMBL/GenBank/DDBJ databases">
        <authorList>
            <person name="de Groot N.N."/>
        </authorList>
    </citation>
    <scope>NUCLEOTIDE SEQUENCE [LARGE SCALE GENOMIC DNA]</scope>
    <source>
        <strain evidence="3 4">DSM 44637</strain>
    </source>
</reference>
<sequence length="336" mass="36718">MVPEAIGHLLTLGLKADEAEIYLDLLSSGPVPPDRLARETGRDPAEVRRVLTVLAGIGLAGRVDGPGSPMSALRPEPVLEVLSRQREAELAGARAAMTRLYEEYRRHSARHDADPMIEVVSGTTAAERVRQLERAARTEVRGLDSPPYYADADANEIELENLARGVRYRAVYGRLALERPEYVEENILPCGKRGEEARVLPEVPVKLLIVDDCAALSGADRTVLLIRSCGLFDALAGLFDMCWQVALPLGLADDASGPEIRPSERRLLALLAAGLTDDQVARVLGVSRRTMFRYLENLMARTGAANRFQLALHATRNDWLSMDSQPGASPVRSVPL</sequence>
<dbReference type="Proteomes" id="UP000199137">
    <property type="component" value="Unassembled WGS sequence"/>
</dbReference>
<dbReference type="InterPro" id="IPR036388">
    <property type="entry name" value="WH-like_DNA-bd_sf"/>
</dbReference>
<gene>
    <name evidence="2" type="ORF">G3I59_07065</name>
    <name evidence="3" type="ORF">SAMN05421854_103236</name>
</gene>
<evidence type="ECO:0000313" key="2">
    <source>
        <dbReference type="EMBL" id="NEC55365.1"/>
    </source>
</evidence>
<dbReference type="PANTHER" id="PTHR34293">
    <property type="entry name" value="HTH-TYPE TRANSCRIPTIONAL REGULATOR TRMBL2"/>
    <property type="match status" value="1"/>
</dbReference>
<dbReference type="SUPFAM" id="SSF46894">
    <property type="entry name" value="C-terminal effector domain of the bipartite response regulators"/>
    <property type="match status" value="1"/>
</dbReference>
<feature type="domain" description="HTH luxR-type" evidence="1">
    <location>
        <begin position="253"/>
        <end position="318"/>
    </location>
</feature>
<dbReference type="InterPro" id="IPR016032">
    <property type="entry name" value="Sig_transdc_resp-reg_C-effctor"/>
</dbReference>
<dbReference type="GO" id="GO:0003677">
    <property type="term" value="F:DNA binding"/>
    <property type="evidence" value="ECO:0007669"/>
    <property type="project" value="InterPro"/>
</dbReference>
<evidence type="ECO:0000313" key="5">
    <source>
        <dbReference type="Proteomes" id="UP000470404"/>
    </source>
</evidence>
<dbReference type="InterPro" id="IPR051797">
    <property type="entry name" value="TrmB-like"/>
</dbReference>
<dbReference type="SUPFAM" id="SSF46785">
    <property type="entry name" value="Winged helix' DNA-binding domain"/>
    <property type="match status" value="1"/>
</dbReference>
<dbReference type="PROSITE" id="PS50043">
    <property type="entry name" value="HTH_LUXR_2"/>
    <property type="match status" value="1"/>
</dbReference>
<dbReference type="PANTHER" id="PTHR34293:SF1">
    <property type="entry name" value="HTH-TYPE TRANSCRIPTIONAL REGULATOR TRMBL2"/>
    <property type="match status" value="1"/>
</dbReference>
<accession>A0A1I5KKB9</accession>
<dbReference type="EMBL" id="JAAGNC010000048">
    <property type="protein sequence ID" value="NEC55365.1"/>
    <property type="molecule type" value="Genomic_DNA"/>
</dbReference>
<name>A0A1I5KKB9_9PSEU</name>
<dbReference type="AlphaFoldDB" id="A0A1I5KKB9"/>
<dbReference type="OrthoDB" id="4266042at2"/>
<organism evidence="3 4">
    <name type="scientific">Amycolatopsis rubida</name>
    <dbReference type="NCBI Taxonomy" id="112413"/>
    <lineage>
        <taxon>Bacteria</taxon>
        <taxon>Bacillati</taxon>
        <taxon>Actinomycetota</taxon>
        <taxon>Actinomycetes</taxon>
        <taxon>Pseudonocardiales</taxon>
        <taxon>Pseudonocardiaceae</taxon>
        <taxon>Amycolatopsis</taxon>
    </lineage>
</organism>
<dbReference type="GO" id="GO:0006355">
    <property type="term" value="P:regulation of DNA-templated transcription"/>
    <property type="evidence" value="ECO:0007669"/>
    <property type="project" value="InterPro"/>
</dbReference>
<evidence type="ECO:0000313" key="3">
    <source>
        <dbReference type="EMBL" id="SFO85469.1"/>
    </source>
</evidence>